<dbReference type="InterPro" id="IPR028939">
    <property type="entry name" value="P5C_Rdtase_cat_N"/>
</dbReference>
<dbReference type="SUPFAM" id="SSF48179">
    <property type="entry name" value="6-phosphogluconate dehydrogenase C-terminal domain-like"/>
    <property type="match status" value="1"/>
</dbReference>
<dbReference type="Proteomes" id="UP000036958">
    <property type="component" value="Unassembled WGS sequence"/>
</dbReference>
<evidence type="ECO:0000313" key="4">
    <source>
        <dbReference type="EMBL" id="KOH42753.1"/>
    </source>
</evidence>
<dbReference type="InterPro" id="IPR008927">
    <property type="entry name" value="6-PGluconate_DH-like_C_sf"/>
</dbReference>
<dbReference type="OrthoDB" id="9805754at2"/>
<proteinExistence type="inferred from homology"/>
<protein>
    <recommendedName>
        <fullName evidence="3">Pyrroline-5-carboxylate reductase catalytic N-terminal domain-containing protein</fullName>
    </recommendedName>
</protein>
<dbReference type="InterPro" id="IPR000304">
    <property type="entry name" value="Pyrroline-COOH_reductase"/>
</dbReference>
<evidence type="ECO:0000259" key="3">
    <source>
        <dbReference type="Pfam" id="PF03807"/>
    </source>
</evidence>
<dbReference type="AlphaFoldDB" id="A0A0L8V323"/>
<feature type="domain" description="Pyrroline-5-carboxylate reductase catalytic N-terminal" evidence="3">
    <location>
        <begin position="7"/>
        <end position="98"/>
    </location>
</feature>
<accession>A0A0L8V323</accession>
<dbReference type="InterPro" id="IPR036291">
    <property type="entry name" value="NAD(P)-bd_dom_sf"/>
</dbReference>
<dbReference type="PIRSF" id="PIRSF000193">
    <property type="entry name" value="Pyrrol-5-carb_rd"/>
    <property type="match status" value="1"/>
</dbReference>
<comment type="caution">
    <text evidence="4">The sequence shown here is derived from an EMBL/GenBank/DDBJ whole genome shotgun (WGS) entry which is preliminary data.</text>
</comment>
<reference evidence="5" key="1">
    <citation type="submission" date="2015-07" db="EMBL/GenBank/DDBJ databases">
        <title>Genome sequencing of Sunxiuqinia dokdonensis strain SK.</title>
        <authorList>
            <person name="Ahn S."/>
            <person name="Kim B.-C."/>
        </authorList>
    </citation>
    <scope>NUCLEOTIDE SEQUENCE [LARGE SCALE GENOMIC DNA]</scope>
    <source>
        <strain evidence="5">SK</strain>
    </source>
</reference>
<dbReference type="RefSeq" id="WP_053188401.1">
    <property type="nucleotide sequence ID" value="NZ_LGIA01000213.1"/>
</dbReference>
<keyword evidence="2" id="KW-0521">NADP</keyword>
<dbReference type="Gene3D" id="3.40.50.720">
    <property type="entry name" value="NAD(P)-binding Rossmann-like Domain"/>
    <property type="match status" value="1"/>
</dbReference>
<dbReference type="PANTHER" id="PTHR11645">
    <property type="entry name" value="PYRROLINE-5-CARBOXYLATE REDUCTASE"/>
    <property type="match status" value="1"/>
</dbReference>
<sequence length="258" mass="28567">MMKTKSIGFIGGGRITRIFLQGLSNKKSLPETVHVFEPKAETLAALQAEFPLVTAVDTASEAAAQEMVFLAVLPPVVMETLQTIKDAITAETIVISLAPKITLEKMASVLPTKKLVRMIPNATSFMNEGYNPLAFASDFNKTEKKQLLKLLKKLGKTFETEEAKLESYAIVSAMLPTYFWFQWQAMHNVALQTGLPEKEASKAVKSSLEKAIKLYYKSGLSPAQVMDLIPVKPIGEHETEITEIFQSKLMGLFEKIKP</sequence>
<dbReference type="GO" id="GO:0055129">
    <property type="term" value="P:L-proline biosynthetic process"/>
    <property type="evidence" value="ECO:0007669"/>
    <property type="project" value="TreeGrafter"/>
</dbReference>
<dbReference type="PATRIC" id="fig|1409788.3.peg.4522"/>
<feature type="binding site" evidence="2">
    <location>
        <begin position="71"/>
        <end position="74"/>
    </location>
    <ligand>
        <name>NADP(+)</name>
        <dbReference type="ChEBI" id="CHEBI:58349"/>
    </ligand>
</feature>
<evidence type="ECO:0000313" key="5">
    <source>
        <dbReference type="Proteomes" id="UP000036958"/>
    </source>
</evidence>
<comment type="similarity">
    <text evidence="1">Belongs to the pyrroline-5-carboxylate reductase family.</text>
</comment>
<dbReference type="Pfam" id="PF03807">
    <property type="entry name" value="F420_oxidored"/>
    <property type="match status" value="1"/>
</dbReference>
<dbReference type="SUPFAM" id="SSF51735">
    <property type="entry name" value="NAD(P)-binding Rossmann-fold domains"/>
    <property type="match status" value="1"/>
</dbReference>
<evidence type="ECO:0000256" key="1">
    <source>
        <dbReference type="ARBA" id="ARBA00005525"/>
    </source>
</evidence>
<keyword evidence="5" id="KW-1185">Reference proteome</keyword>
<evidence type="ECO:0000256" key="2">
    <source>
        <dbReference type="PIRSR" id="PIRSR000193-1"/>
    </source>
</evidence>
<dbReference type="EMBL" id="LGIA01000213">
    <property type="protein sequence ID" value="KOH42753.1"/>
    <property type="molecule type" value="Genomic_DNA"/>
</dbReference>
<dbReference type="STRING" id="1409788.NC99_44250"/>
<organism evidence="4 5">
    <name type="scientific">Sunxiuqinia dokdonensis</name>
    <dbReference type="NCBI Taxonomy" id="1409788"/>
    <lineage>
        <taxon>Bacteria</taxon>
        <taxon>Pseudomonadati</taxon>
        <taxon>Bacteroidota</taxon>
        <taxon>Bacteroidia</taxon>
        <taxon>Marinilabiliales</taxon>
        <taxon>Prolixibacteraceae</taxon>
        <taxon>Sunxiuqinia</taxon>
    </lineage>
</organism>
<dbReference type="GO" id="GO:0004735">
    <property type="term" value="F:pyrroline-5-carboxylate reductase activity"/>
    <property type="evidence" value="ECO:0007669"/>
    <property type="project" value="InterPro"/>
</dbReference>
<dbReference type="PANTHER" id="PTHR11645:SF53">
    <property type="entry name" value="PYRROLINE-5-CARBOXYLATE REDUCTASE 3"/>
    <property type="match status" value="1"/>
</dbReference>
<name>A0A0L8V323_9BACT</name>
<gene>
    <name evidence="4" type="ORF">NC99_44250</name>
</gene>